<dbReference type="GO" id="GO:0006281">
    <property type="term" value="P:DNA repair"/>
    <property type="evidence" value="ECO:0007669"/>
    <property type="project" value="UniProtKB-UniRule"/>
</dbReference>
<dbReference type="GO" id="GO:0003887">
    <property type="term" value="F:DNA-directed DNA polymerase activity"/>
    <property type="evidence" value="ECO:0007669"/>
    <property type="project" value="UniProtKB-UniRule"/>
</dbReference>
<proteinExistence type="inferred from homology"/>
<accession>A0A553IIP6</accession>
<feature type="domain" description="UmuC" evidence="3">
    <location>
        <begin position="22"/>
        <end position="203"/>
    </location>
</feature>
<feature type="binding site" evidence="2">
    <location>
        <position position="26"/>
    </location>
    <ligand>
        <name>Mg(2+)</name>
        <dbReference type="ChEBI" id="CHEBI:18420"/>
    </ligand>
</feature>
<protein>
    <recommendedName>
        <fullName evidence="2">DNA polymerase IV</fullName>
        <shortName evidence="2">Pol IV</shortName>
        <ecNumber evidence="2">2.7.7.7</ecNumber>
    </recommendedName>
</protein>
<feature type="binding site" evidence="2">
    <location>
        <position position="122"/>
    </location>
    <ligand>
        <name>Mg(2+)</name>
        <dbReference type="ChEBI" id="CHEBI:18420"/>
    </ligand>
</feature>
<name>A0A553IIP6_ACHLA</name>
<dbReference type="HAMAP" id="MF_01113">
    <property type="entry name" value="DNApol_IV"/>
    <property type="match status" value="1"/>
</dbReference>
<dbReference type="InterPro" id="IPR043128">
    <property type="entry name" value="Rev_trsase/Diguanyl_cyclase"/>
</dbReference>
<evidence type="ECO:0000313" key="4">
    <source>
        <dbReference type="EMBL" id="TRY00067.1"/>
    </source>
</evidence>
<dbReference type="SUPFAM" id="SSF56672">
    <property type="entry name" value="DNA/RNA polymerases"/>
    <property type="match status" value="1"/>
</dbReference>
<feature type="site" description="Substrate discrimination" evidence="2">
    <location>
        <position position="31"/>
    </location>
</feature>
<dbReference type="InterPro" id="IPR017961">
    <property type="entry name" value="DNA_pol_Y-fam_little_finger"/>
</dbReference>
<dbReference type="NCBIfam" id="NF002677">
    <property type="entry name" value="PRK02406.1"/>
    <property type="match status" value="1"/>
</dbReference>
<keyword evidence="2" id="KW-0234">DNA repair</keyword>
<dbReference type="PANTHER" id="PTHR11076:SF33">
    <property type="entry name" value="DNA POLYMERASE KAPPA"/>
    <property type="match status" value="1"/>
</dbReference>
<dbReference type="GO" id="GO:0003684">
    <property type="term" value="F:damaged DNA binding"/>
    <property type="evidence" value="ECO:0007669"/>
    <property type="project" value="InterPro"/>
</dbReference>
<dbReference type="GO" id="GO:0006261">
    <property type="term" value="P:DNA-templated DNA replication"/>
    <property type="evidence" value="ECO:0007669"/>
    <property type="project" value="UniProtKB-UniRule"/>
</dbReference>
<feature type="active site" evidence="2">
    <location>
        <position position="123"/>
    </location>
</feature>
<evidence type="ECO:0000256" key="2">
    <source>
        <dbReference type="HAMAP-Rule" id="MF_01113"/>
    </source>
</evidence>
<keyword evidence="2" id="KW-0479">Metal-binding</keyword>
<dbReference type="EC" id="2.7.7.7" evidence="2"/>
<dbReference type="PROSITE" id="PS50173">
    <property type="entry name" value="UMUC"/>
    <property type="match status" value="1"/>
</dbReference>
<dbReference type="Pfam" id="PF11799">
    <property type="entry name" value="IMS_C"/>
    <property type="match status" value="1"/>
</dbReference>
<dbReference type="GO" id="GO:0005829">
    <property type="term" value="C:cytosol"/>
    <property type="evidence" value="ECO:0007669"/>
    <property type="project" value="TreeGrafter"/>
</dbReference>
<dbReference type="SUPFAM" id="SSF100879">
    <property type="entry name" value="Lesion bypass DNA polymerase (Y-family), little finger domain"/>
    <property type="match status" value="1"/>
</dbReference>
<comment type="catalytic activity">
    <reaction evidence="2">
        <text>DNA(n) + a 2'-deoxyribonucleoside 5'-triphosphate = DNA(n+1) + diphosphate</text>
        <dbReference type="Rhea" id="RHEA:22508"/>
        <dbReference type="Rhea" id="RHEA-COMP:17339"/>
        <dbReference type="Rhea" id="RHEA-COMP:17340"/>
        <dbReference type="ChEBI" id="CHEBI:33019"/>
        <dbReference type="ChEBI" id="CHEBI:61560"/>
        <dbReference type="ChEBI" id="CHEBI:173112"/>
        <dbReference type="EC" id="2.7.7.7"/>
    </reaction>
</comment>
<keyword evidence="2" id="KW-0963">Cytoplasm</keyword>
<reference evidence="4 5" key="1">
    <citation type="submission" date="2019-07" db="EMBL/GenBank/DDBJ databases">
        <title>Genome sequence of Acholeplasma laidlawii strain with increased resistance to erythromycin.</title>
        <authorList>
            <person name="Medvedeva E.S."/>
            <person name="Baranova N.B."/>
            <person name="Siniagina M.N."/>
            <person name="Mouzykantov A."/>
            <person name="Chernova O.A."/>
            <person name="Chernov V.M."/>
        </authorList>
    </citation>
    <scope>NUCLEOTIDE SEQUENCE [LARGE SCALE GENOMIC DNA]</scope>
    <source>
        <strain evidence="4 5">PG8REry</strain>
    </source>
</reference>
<dbReference type="InterPro" id="IPR043502">
    <property type="entry name" value="DNA/RNA_pol_sf"/>
</dbReference>
<comment type="subcellular location">
    <subcellularLocation>
        <location evidence="2">Cytoplasm</location>
    </subcellularLocation>
</comment>
<keyword evidence="2" id="KW-0238">DNA-binding</keyword>
<dbReference type="AlphaFoldDB" id="A0A553IIP6"/>
<dbReference type="Gene3D" id="3.40.1170.60">
    <property type="match status" value="1"/>
</dbReference>
<dbReference type="PANTHER" id="PTHR11076">
    <property type="entry name" value="DNA REPAIR POLYMERASE UMUC / TRANSFERASE FAMILY MEMBER"/>
    <property type="match status" value="1"/>
</dbReference>
<keyword evidence="2" id="KW-0460">Magnesium</keyword>
<evidence type="ECO:0000256" key="1">
    <source>
        <dbReference type="ARBA" id="ARBA00010945"/>
    </source>
</evidence>
<comment type="caution">
    <text evidence="4">The sequence shown here is derived from an EMBL/GenBank/DDBJ whole genome shotgun (WGS) entry which is preliminary data.</text>
</comment>
<dbReference type="Gene3D" id="3.30.70.270">
    <property type="match status" value="1"/>
</dbReference>
<dbReference type="InterPro" id="IPR022880">
    <property type="entry name" value="DNApol_IV"/>
</dbReference>
<comment type="similarity">
    <text evidence="1 2">Belongs to the DNA polymerase type-Y family.</text>
</comment>
<comment type="subunit">
    <text evidence="2">Monomer.</text>
</comment>
<dbReference type="OMA" id="ASDYNKP"/>
<evidence type="ECO:0000313" key="5">
    <source>
        <dbReference type="Proteomes" id="UP000315938"/>
    </source>
</evidence>
<keyword evidence="2" id="KW-0227">DNA damage</keyword>
<evidence type="ECO:0000259" key="3">
    <source>
        <dbReference type="PROSITE" id="PS50173"/>
    </source>
</evidence>
<dbReference type="InterPro" id="IPR036775">
    <property type="entry name" value="DNA_pol_Y-fam_lit_finger_sf"/>
</dbReference>
<gene>
    <name evidence="2 4" type="primary">dinB</name>
    <name evidence="4" type="ORF">FNV44_03215</name>
</gene>
<sequence>MILYYIICIKGSFNLKKSYKVIFHIDLNAFYATCAMIKEPHLKHRVFVVGGQSSQPRGVVSTASYKARKYGIHAGMSMLDALNKFPRLLIVPVDFKFYREMSNKFMEVLDAYSDLVLQASIDEAFLDMTKASEEIHPIKLAKKIQKELVDKYQLPTSIGIAPTLFLAKMASDMKKPLGITVLRKRDVEKLLYPLSVTDIYGIGKQTYPKLMALGINTIKDFMDLSNLPKITRVMKEETYYSFREYILGNSSNVVDPDKYRLPKSISAETTFNTNMDEPSVILDIIMSQLDESLVRLKKYNMLTKTVGFKLKSSDFKSITRSKTLEDYTNDPEIIKYELTSLFENEFEGGIYRLAGASLSNLILHSDNEIPFNLFTYEKFITKL</sequence>
<keyword evidence="2 4" id="KW-0808">Transferase</keyword>
<dbReference type="GO" id="GO:0000287">
    <property type="term" value="F:magnesium ion binding"/>
    <property type="evidence" value="ECO:0007669"/>
    <property type="project" value="UniProtKB-UniRule"/>
</dbReference>
<keyword evidence="2 4" id="KW-0548">Nucleotidyltransferase</keyword>
<dbReference type="CDD" id="cd03586">
    <property type="entry name" value="PolY_Pol_IV_kappa"/>
    <property type="match status" value="1"/>
</dbReference>
<keyword evidence="2" id="KW-0239">DNA-directed DNA polymerase</keyword>
<dbReference type="Pfam" id="PF00817">
    <property type="entry name" value="IMS"/>
    <property type="match status" value="1"/>
</dbReference>
<dbReference type="InterPro" id="IPR001126">
    <property type="entry name" value="UmuC"/>
</dbReference>
<dbReference type="InterPro" id="IPR050116">
    <property type="entry name" value="DNA_polymerase-Y"/>
</dbReference>
<comment type="cofactor">
    <cofactor evidence="2">
        <name>Mg(2+)</name>
        <dbReference type="ChEBI" id="CHEBI:18420"/>
    </cofactor>
    <text evidence="2">Binds 2 magnesium ions per subunit.</text>
</comment>
<dbReference type="GO" id="GO:0009432">
    <property type="term" value="P:SOS response"/>
    <property type="evidence" value="ECO:0007669"/>
    <property type="project" value="TreeGrafter"/>
</dbReference>
<dbReference type="GO" id="GO:0042276">
    <property type="term" value="P:error-prone translesion synthesis"/>
    <property type="evidence" value="ECO:0007669"/>
    <property type="project" value="TreeGrafter"/>
</dbReference>
<dbReference type="Gene3D" id="1.10.150.20">
    <property type="entry name" value="5' to 3' exonuclease, C-terminal subdomain"/>
    <property type="match status" value="1"/>
</dbReference>
<comment type="function">
    <text evidence="2">Poorly processive, error-prone DNA polymerase involved in untargeted mutagenesis. Copies undamaged DNA at stalled replication forks, which arise in vivo from mismatched or misaligned primer ends. These misaligned primers can be extended by PolIV. Exhibits no 3'-5' exonuclease (proofreading) activity. May be involved in translesional synthesis, in conjunction with the beta clamp from PolIII.</text>
</comment>
<dbReference type="EMBL" id="VKID01000001">
    <property type="protein sequence ID" value="TRY00067.1"/>
    <property type="molecule type" value="Genomic_DNA"/>
</dbReference>
<organism evidence="4 5">
    <name type="scientific">Acholeplasma laidlawii</name>
    <dbReference type="NCBI Taxonomy" id="2148"/>
    <lineage>
        <taxon>Bacteria</taxon>
        <taxon>Bacillati</taxon>
        <taxon>Mycoplasmatota</taxon>
        <taxon>Mollicutes</taxon>
        <taxon>Acholeplasmatales</taxon>
        <taxon>Acholeplasmataceae</taxon>
        <taxon>Acholeplasma</taxon>
    </lineage>
</organism>
<dbReference type="Proteomes" id="UP000315938">
    <property type="component" value="Unassembled WGS sequence"/>
</dbReference>
<dbReference type="RefSeq" id="WP_012242430.1">
    <property type="nucleotide sequence ID" value="NZ_QRDS01000001.1"/>
</dbReference>
<keyword evidence="2" id="KW-0235">DNA replication</keyword>
<keyword evidence="2" id="KW-0515">Mutator protein</keyword>
<dbReference type="Gene3D" id="3.30.1490.100">
    <property type="entry name" value="DNA polymerase, Y-family, little finger domain"/>
    <property type="match status" value="1"/>
</dbReference>